<organism evidence="2 3">
    <name type="scientific">Kinneretia aquatilis</name>
    <dbReference type="NCBI Taxonomy" id="2070761"/>
    <lineage>
        <taxon>Bacteria</taxon>
        <taxon>Pseudomonadati</taxon>
        <taxon>Pseudomonadota</taxon>
        <taxon>Betaproteobacteria</taxon>
        <taxon>Burkholderiales</taxon>
        <taxon>Sphaerotilaceae</taxon>
        <taxon>Roseateles</taxon>
    </lineage>
</organism>
<evidence type="ECO:0000256" key="1">
    <source>
        <dbReference type="SAM" id="SignalP"/>
    </source>
</evidence>
<comment type="caution">
    <text evidence="2">The sequence shown here is derived from an EMBL/GenBank/DDBJ whole genome shotgun (WGS) entry which is preliminary data.</text>
</comment>
<keyword evidence="3" id="KW-1185">Reference proteome</keyword>
<gene>
    <name evidence="2" type="ORF">C1O66_20825</name>
</gene>
<accession>A0A2N8KT55</accession>
<feature type="chain" id="PRO_5014873350" evidence="1">
    <location>
        <begin position="33"/>
        <end position="200"/>
    </location>
</feature>
<dbReference type="EMBL" id="POSP01000004">
    <property type="protein sequence ID" value="PND36639.1"/>
    <property type="molecule type" value="Genomic_DNA"/>
</dbReference>
<dbReference type="Proteomes" id="UP000235916">
    <property type="component" value="Unassembled WGS sequence"/>
</dbReference>
<protein>
    <submittedName>
        <fullName evidence="2">DUF1134 domain-containing protein</fullName>
    </submittedName>
</protein>
<sequence length="200" mass="21350">MDPDRRSQLRRLGGWLGAAASLSTLAAHNALAAPATEDESNSYDEDSILKAATDFFGSTTEGLARVIEKAFKEQGRPNAYVKGEEVSAALSIGLRYGEGRLQMKTGASAPVFWAGPSIGFDAGANASKVFTLVYHLPKASAIYQRFPGVDGSLYYVGGAGINYQRLKGITLAPIRLGVGMRAGASVGYVHYRREKSINPF</sequence>
<dbReference type="AlphaFoldDB" id="A0A2N8KT55"/>
<proteinExistence type="predicted"/>
<dbReference type="InterPro" id="IPR008325">
    <property type="entry name" value="EipA-like"/>
</dbReference>
<keyword evidence="1" id="KW-0732">Signal</keyword>
<evidence type="ECO:0000313" key="3">
    <source>
        <dbReference type="Proteomes" id="UP000235916"/>
    </source>
</evidence>
<evidence type="ECO:0000313" key="2">
    <source>
        <dbReference type="EMBL" id="PND36639.1"/>
    </source>
</evidence>
<dbReference type="Pfam" id="PF06577">
    <property type="entry name" value="EipA"/>
    <property type="match status" value="1"/>
</dbReference>
<name>A0A2N8KT55_9BURK</name>
<dbReference type="OrthoDB" id="9796051at2"/>
<feature type="signal peptide" evidence="1">
    <location>
        <begin position="1"/>
        <end position="32"/>
    </location>
</feature>
<reference evidence="2 3" key="1">
    <citation type="submission" date="2018-01" db="EMBL/GenBank/DDBJ databases">
        <title>Draft genome sequence of Paucibacter aquatile CR182 isolated from freshwater of the Nakdong River.</title>
        <authorList>
            <person name="Choi A."/>
            <person name="Chung E.J."/>
        </authorList>
    </citation>
    <scope>NUCLEOTIDE SEQUENCE [LARGE SCALE GENOMIC DNA]</scope>
    <source>
        <strain evidence="2 3">CR182</strain>
    </source>
</reference>